<name>A0A7W3R6Y4_9ACTN</name>
<keyword evidence="2" id="KW-1185">Reference proteome</keyword>
<accession>A0A7W3R6Y4</accession>
<dbReference type="Proteomes" id="UP000539313">
    <property type="component" value="Unassembled WGS sequence"/>
</dbReference>
<comment type="caution">
    <text evidence="1">The sequence shown here is derived from an EMBL/GenBank/DDBJ whole genome shotgun (WGS) entry which is preliminary data.</text>
</comment>
<proteinExistence type="predicted"/>
<sequence>MDITALAVDVDHLVRPGGLLDQLEALVPEQATNPENSGGHHKVTGSPAPWHQAGFLLLEIHEGARRLEASLRRDTSGRLGDRRGGSTTNTRDALKSCVRLAEALDDDQVQAAARIVGRWVRAARQLKDIDQADRWEPLPRQPGMLPPACHYCGTYSLRWNRRSGEVRCILPDCRDEDGHRPVARMEIGRYSGQAALVWRDGRTVTYAHREPAA</sequence>
<dbReference type="RefSeq" id="WP_182704189.1">
    <property type="nucleotide sequence ID" value="NZ_JACJII010000001.1"/>
</dbReference>
<dbReference type="AlphaFoldDB" id="A0A7W3R6Y4"/>
<dbReference type="EMBL" id="JACJII010000001">
    <property type="protein sequence ID" value="MBA9002026.1"/>
    <property type="molecule type" value="Genomic_DNA"/>
</dbReference>
<evidence type="ECO:0000313" key="2">
    <source>
        <dbReference type="Proteomes" id="UP000539313"/>
    </source>
</evidence>
<protein>
    <submittedName>
        <fullName evidence="1">Uncharacterized protein</fullName>
    </submittedName>
</protein>
<gene>
    <name evidence="1" type="ORF">HNR21_000908</name>
</gene>
<reference evidence="1 2" key="1">
    <citation type="submission" date="2020-08" db="EMBL/GenBank/DDBJ databases">
        <title>Sequencing the genomes of 1000 actinobacteria strains.</title>
        <authorList>
            <person name="Klenk H.-P."/>
        </authorList>
    </citation>
    <scope>NUCLEOTIDE SEQUENCE [LARGE SCALE GENOMIC DNA]</scope>
    <source>
        <strain evidence="1 2">DSM 45823</strain>
    </source>
</reference>
<organism evidence="1 2">
    <name type="scientific">Thermomonospora cellulosilytica</name>
    <dbReference type="NCBI Taxonomy" id="1411118"/>
    <lineage>
        <taxon>Bacteria</taxon>
        <taxon>Bacillati</taxon>
        <taxon>Actinomycetota</taxon>
        <taxon>Actinomycetes</taxon>
        <taxon>Streptosporangiales</taxon>
        <taxon>Thermomonosporaceae</taxon>
        <taxon>Thermomonospora</taxon>
    </lineage>
</organism>
<evidence type="ECO:0000313" key="1">
    <source>
        <dbReference type="EMBL" id="MBA9002026.1"/>
    </source>
</evidence>